<dbReference type="eggNOG" id="KOG0192">
    <property type="taxonomic scope" value="Eukaryota"/>
</dbReference>
<sequence>MAPELLASGDQSSVASDVYAFGVVLSEIDTCDLPFTEREKLTARSHTSAGEGSSEDSDSRLMNENIIVHKIAAEGWKPTFRVTCPEVIKKLAQDCLLPDPSARPTSLAVAHRLRQAATKRERPEALAAQAKATTSLRIR</sequence>
<dbReference type="InterPro" id="IPR011009">
    <property type="entry name" value="Kinase-like_dom_sf"/>
</dbReference>
<evidence type="ECO:0000259" key="2">
    <source>
        <dbReference type="PROSITE" id="PS50011"/>
    </source>
</evidence>
<reference evidence="4" key="1">
    <citation type="journal article" date="2009" name="Nature">
        <title>Genome sequence and analysis of the Irish potato famine pathogen Phytophthora infestans.</title>
        <authorList>
            <consortium name="The Broad Institute Genome Sequencing Platform"/>
            <person name="Haas B.J."/>
            <person name="Kamoun S."/>
            <person name="Zody M.C."/>
            <person name="Jiang R.H."/>
            <person name="Handsaker R.E."/>
            <person name="Cano L.M."/>
            <person name="Grabherr M."/>
            <person name="Kodira C.D."/>
            <person name="Raffaele S."/>
            <person name="Torto-Alalibo T."/>
            <person name="Bozkurt T.O."/>
            <person name="Ah-Fong A.M."/>
            <person name="Alvarado L."/>
            <person name="Anderson V.L."/>
            <person name="Armstrong M.R."/>
            <person name="Avrova A."/>
            <person name="Baxter L."/>
            <person name="Beynon J."/>
            <person name="Boevink P.C."/>
            <person name="Bollmann S.R."/>
            <person name="Bos J.I."/>
            <person name="Bulone V."/>
            <person name="Cai G."/>
            <person name="Cakir C."/>
            <person name="Carrington J.C."/>
            <person name="Chawner M."/>
            <person name="Conti L."/>
            <person name="Costanzo S."/>
            <person name="Ewan R."/>
            <person name="Fahlgren N."/>
            <person name="Fischbach M.A."/>
            <person name="Fugelstad J."/>
            <person name="Gilroy E.M."/>
            <person name="Gnerre S."/>
            <person name="Green P.J."/>
            <person name="Grenville-Briggs L.J."/>
            <person name="Griffith J."/>
            <person name="Grunwald N.J."/>
            <person name="Horn K."/>
            <person name="Horner N.R."/>
            <person name="Hu C.H."/>
            <person name="Huitema E."/>
            <person name="Jeong D.H."/>
            <person name="Jones A.M."/>
            <person name="Jones J.D."/>
            <person name="Jones R.W."/>
            <person name="Karlsson E.K."/>
            <person name="Kunjeti S.G."/>
            <person name="Lamour K."/>
            <person name="Liu Z."/>
            <person name="Ma L."/>
            <person name="Maclean D."/>
            <person name="Chibucos M.C."/>
            <person name="McDonald H."/>
            <person name="McWalters J."/>
            <person name="Meijer H.J."/>
            <person name="Morgan W."/>
            <person name="Morris P.F."/>
            <person name="Munro C.A."/>
            <person name="O'Neill K."/>
            <person name="Ospina-Giraldo M."/>
            <person name="Pinzon A."/>
            <person name="Pritchard L."/>
            <person name="Ramsahoye B."/>
            <person name="Ren Q."/>
            <person name="Restrepo S."/>
            <person name="Roy S."/>
            <person name="Sadanandom A."/>
            <person name="Savidor A."/>
            <person name="Schornack S."/>
            <person name="Schwartz D.C."/>
            <person name="Schumann U.D."/>
            <person name="Schwessinger B."/>
            <person name="Seyer L."/>
            <person name="Sharpe T."/>
            <person name="Silvar C."/>
            <person name="Song J."/>
            <person name="Studholme D.J."/>
            <person name="Sykes S."/>
            <person name="Thines M."/>
            <person name="van de Vondervoort P.J."/>
            <person name="Phuntumart V."/>
            <person name="Wawra S."/>
            <person name="Weide R."/>
            <person name="Win J."/>
            <person name="Young C."/>
            <person name="Zhou S."/>
            <person name="Fry W."/>
            <person name="Meyers B.C."/>
            <person name="van West P."/>
            <person name="Ristaino J."/>
            <person name="Govers F."/>
            <person name="Birch P.R."/>
            <person name="Whisson S.C."/>
            <person name="Judelson H.S."/>
            <person name="Nusbaum C."/>
        </authorList>
    </citation>
    <scope>NUCLEOTIDE SEQUENCE [LARGE SCALE GENOMIC DNA]</scope>
    <source>
        <strain evidence="4">T30-4</strain>
    </source>
</reference>
<dbReference type="GeneID" id="9469989"/>
<feature type="region of interest" description="Disordered" evidence="1">
    <location>
        <begin position="118"/>
        <end position="139"/>
    </location>
</feature>
<dbReference type="InterPro" id="IPR001245">
    <property type="entry name" value="Ser-Thr/Tyr_kinase_cat_dom"/>
</dbReference>
<dbReference type="PANTHER" id="PTHR44329:SF214">
    <property type="entry name" value="PROTEIN KINASE DOMAIN-CONTAINING PROTEIN"/>
    <property type="match status" value="1"/>
</dbReference>
<dbReference type="PANTHER" id="PTHR44329">
    <property type="entry name" value="SERINE/THREONINE-PROTEIN KINASE TNNI3K-RELATED"/>
    <property type="match status" value="1"/>
</dbReference>
<feature type="domain" description="Protein kinase" evidence="2">
    <location>
        <begin position="1"/>
        <end position="114"/>
    </location>
</feature>
<dbReference type="InParanoid" id="D0P171"/>
<dbReference type="Pfam" id="PF07714">
    <property type="entry name" value="PK_Tyr_Ser-Thr"/>
    <property type="match status" value="1"/>
</dbReference>
<accession>D0P171</accession>
<dbReference type="EMBL" id="DS028240">
    <property type="protein sequence ID" value="EEY54094.1"/>
    <property type="molecule type" value="Genomic_DNA"/>
</dbReference>
<dbReference type="KEGG" id="pif:PITG_20007"/>
<keyword evidence="3" id="KW-0418">Kinase</keyword>
<dbReference type="OrthoDB" id="346907at2759"/>
<dbReference type="InterPro" id="IPR000719">
    <property type="entry name" value="Prot_kinase_dom"/>
</dbReference>
<dbReference type="AlphaFoldDB" id="D0P171"/>
<keyword evidence="4" id="KW-1185">Reference proteome</keyword>
<dbReference type="Gene3D" id="1.10.510.10">
    <property type="entry name" value="Transferase(Phosphotransferase) domain 1"/>
    <property type="match status" value="1"/>
</dbReference>
<dbReference type="GO" id="GO:0004674">
    <property type="term" value="F:protein serine/threonine kinase activity"/>
    <property type="evidence" value="ECO:0007669"/>
    <property type="project" value="TreeGrafter"/>
</dbReference>
<dbReference type="Proteomes" id="UP000006643">
    <property type="component" value="Unassembled WGS sequence"/>
</dbReference>
<proteinExistence type="predicted"/>
<feature type="region of interest" description="Disordered" evidence="1">
    <location>
        <begin position="40"/>
        <end position="60"/>
    </location>
</feature>
<dbReference type="VEuPathDB" id="FungiDB:PITG_20007"/>
<protein>
    <submittedName>
        <fullName evidence="3">Protein kinase</fullName>
    </submittedName>
</protein>
<dbReference type="PROSITE" id="PS50011">
    <property type="entry name" value="PROTEIN_KINASE_DOM"/>
    <property type="match status" value="1"/>
</dbReference>
<dbReference type="RefSeq" id="XP_002895946.1">
    <property type="nucleotide sequence ID" value="XM_002895900.1"/>
</dbReference>
<dbReference type="STRING" id="403677.D0P171"/>
<name>D0P171_PHYIT</name>
<keyword evidence="3" id="KW-0808">Transferase</keyword>
<dbReference type="SUPFAM" id="SSF56112">
    <property type="entry name" value="Protein kinase-like (PK-like)"/>
    <property type="match status" value="1"/>
</dbReference>
<evidence type="ECO:0000256" key="1">
    <source>
        <dbReference type="SAM" id="MobiDB-lite"/>
    </source>
</evidence>
<gene>
    <name evidence="3" type="ORF">PITG_20007</name>
</gene>
<organism evidence="3 4">
    <name type="scientific">Phytophthora infestans (strain T30-4)</name>
    <name type="common">Potato late blight agent</name>
    <dbReference type="NCBI Taxonomy" id="403677"/>
    <lineage>
        <taxon>Eukaryota</taxon>
        <taxon>Sar</taxon>
        <taxon>Stramenopiles</taxon>
        <taxon>Oomycota</taxon>
        <taxon>Peronosporomycetes</taxon>
        <taxon>Peronosporales</taxon>
        <taxon>Peronosporaceae</taxon>
        <taxon>Phytophthora</taxon>
    </lineage>
</organism>
<evidence type="ECO:0000313" key="3">
    <source>
        <dbReference type="EMBL" id="EEY54094.1"/>
    </source>
</evidence>
<dbReference type="InterPro" id="IPR051681">
    <property type="entry name" value="Ser/Thr_Kinases-Pseudokinases"/>
</dbReference>
<evidence type="ECO:0000313" key="4">
    <source>
        <dbReference type="Proteomes" id="UP000006643"/>
    </source>
</evidence>
<dbReference type="HOGENOM" id="CLU_000288_7_26_1"/>
<dbReference type="GO" id="GO:0005524">
    <property type="term" value="F:ATP binding"/>
    <property type="evidence" value="ECO:0007669"/>
    <property type="project" value="InterPro"/>
</dbReference>